<organism evidence="1">
    <name type="scientific">Salvia splendens</name>
    <name type="common">Scarlet sage</name>
    <dbReference type="NCBI Taxonomy" id="180675"/>
    <lineage>
        <taxon>Eukaryota</taxon>
        <taxon>Viridiplantae</taxon>
        <taxon>Streptophyta</taxon>
        <taxon>Embryophyta</taxon>
        <taxon>Tracheophyta</taxon>
        <taxon>Spermatophyta</taxon>
        <taxon>Magnoliopsida</taxon>
        <taxon>eudicotyledons</taxon>
        <taxon>Gunneridae</taxon>
        <taxon>Pentapetalae</taxon>
        <taxon>asterids</taxon>
        <taxon>lamiids</taxon>
        <taxon>Lamiales</taxon>
        <taxon>Lamiaceae</taxon>
        <taxon>Nepetoideae</taxon>
        <taxon>Mentheae</taxon>
        <taxon>Salviinae</taxon>
        <taxon>Salvia</taxon>
        <taxon>Salvia subgen. Calosphace</taxon>
        <taxon>core Calosphace</taxon>
    </lineage>
</organism>
<comment type="caution">
    <text evidence="1">The sequence shown here is derived from an EMBL/GenBank/DDBJ whole genome shotgun (WGS) entry which is preliminary data.</text>
</comment>
<keyword evidence="2" id="KW-1185">Reference proteome</keyword>
<dbReference type="InterPro" id="IPR036416">
    <property type="entry name" value="Pept_tRNA_hydro_sf"/>
</dbReference>
<proteinExistence type="predicted"/>
<reference evidence="1" key="1">
    <citation type="submission" date="2018-01" db="EMBL/GenBank/DDBJ databases">
        <authorList>
            <person name="Mao J.F."/>
        </authorList>
    </citation>
    <scope>NUCLEOTIDE SEQUENCE</scope>
    <source>
        <strain evidence="1">Huo1</strain>
        <tissue evidence="1">Leaf</tissue>
    </source>
</reference>
<name>A0A8X9A3N1_SALSN</name>
<accession>A0A8X9A3N1</accession>
<evidence type="ECO:0000313" key="2">
    <source>
        <dbReference type="Proteomes" id="UP000298416"/>
    </source>
</evidence>
<dbReference type="AlphaFoldDB" id="A0A8X9A3N1"/>
<reference evidence="1" key="2">
    <citation type="submission" date="2020-08" db="EMBL/GenBank/DDBJ databases">
        <title>Plant Genome Project.</title>
        <authorList>
            <person name="Zhang R.-G."/>
        </authorList>
    </citation>
    <scope>NUCLEOTIDE SEQUENCE</scope>
    <source>
        <strain evidence="1">Huo1</strain>
        <tissue evidence="1">Leaf</tissue>
    </source>
</reference>
<dbReference type="GO" id="GO:0004045">
    <property type="term" value="F:peptidyl-tRNA hydrolase activity"/>
    <property type="evidence" value="ECO:0007669"/>
    <property type="project" value="InterPro"/>
</dbReference>
<dbReference type="EMBL" id="PNBA02000004">
    <property type="protein sequence ID" value="KAG6428582.1"/>
    <property type="molecule type" value="Genomic_DNA"/>
</dbReference>
<dbReference type="Gene3D" id="3.40.50.1470">
    <property type="entry name" value="Peptidyl-tRNA hydrolase"/>
    <property type="match status" value="1"/>
</dbReference>
<dbReference type="SUPFAM" id="SSF53178">
    <property type="entry name" value="Peptidyl-tRNA hydrolase-like"/>
    <property type="match status" value="1"/>
</dbReference>
<gene>
    <name evidence="1" type="ORF">SASPL_112834</name>
</gene>
<protein>
    <submittedName>
        <fullName evidence="1">Uncharacterized protein</fullName>
    </submittedName>
</protein>
<evidence type="ECO:0000313" key="1">
    <source>
        <dbReference type="EMBL" id="KAG6428582.1"/>
    </source>
</evidence>
<sequence length="75" mass="8169">MRWIPPKNLSYGSPLGGKLRSSTFELLVILCSPLQTVLQVWQVGGSIGQVPVLLAKPQTYMNFSGEAVPPPHYAC</sequence>
<dbReference type="Proteomes" id="UP000298416">
    <property type="component" value="Unassembled WGS sequence"/>
</dbReference>